<feature type="domain" description="SIAH-type" evidence="5">
    <location>
        <begin position="104"/>
        <end position="163"/>
    </location>
</feature>
<dbReference type="GO" id="GO:0061630">
    <property type="term" value="F:ubiquitin protein ligase activity"/>
    <property type="evidence" value="ECO:0007669"/>
    <property type="project" value="TreeGrafter"/>
</dbReference>
<name>A0AAW1MRR6_POPJA</name>
<dbReference type="GO" id="GO:0008270">
    <property type="term" value="F:zinc ion binding"/>
    <property type="evidence" value="ECO:0007669"/>
    <property type="project" value="UniProtKB-KW"/>
</dbReference>
<reference evidence="6 7" key="1">
    <citation type="journal article" date="2024" name="BMC Genomics">
        <title>De novo assembly and annotation of Popillia japonica's genome with initial clues to its potential as an invasive pest.</title>
        <authorList>
            <person name="Cucini C."/>
            <person name="Boschi S."/>
            <person name="Funari R."/>
            <person name="Cardaioli E."/>
            <person name="Iannotti N."/>
            <person name="Marturano G."/>
            <person name="Paoli F."/>
            <person name="Bruttini M."/>
            <person name="Carapelli A."/>
            <person name="Frati F."/>
            <person name="Nardi F."/>
        </authorList>
    </citation>
    <scope>NUCLEOTIDE SEQUENCE [LARGE SCALE GENOMIC DNA]</scope>
    <source>
        <strain evidence="6">DMR45628</strain>
    </source>
</reference>
<evidence type="ECO:0000313" key="7">
    <source>
        <dbReference type="Proteomes" id="UP001458880"/>
    </source>
</evidence>
<evidence type="ECO:0000256" key="2">
    <source>
        <dbReference type="ARBA" id="ARBA00022771"/>
    </source>
</evidence>
<protein>
    <submittedName>
        <fullName evidence="6">Seven in absentia protein family</fullName>
    </submittedName>
</protein>
<dbReference type="InterPro" id="IPR013083">
    <property type="entry name" value="Znf_RING/FYVE/PHD"/>
</dbReference>
<keyword evidence="2 4" id="KW-0863">Zinc-finger</keyword>
<dbReference type="GO" id="GO:0031624">
    <property type="term" value="F:ubiquitin conjugating enzyme binding"/>
    <property type="evidence" value="ECO:0007669"/>
    <property type="project" value="TreeGrafter"/>
</dbReference>
<dbReference type="InterPro" id="IPR004162">
    <property type="entry name" value="SINA-like_animal"/>
</dbReference>
<proteinExistence type="predicted"/>
<dbReference type="EMBL" id="JASPKY010000027">
    <property type="protein sequence ID" value="KAK9751533.1"/>
    <property type="molecule type" value="Genomic_DNA"/>
</dbReference>
<dbReference type="PANTHER" id="PTHR45877">
    <property type="entry name" value="E3 UBIQUITIN-PROTEIN LIGASE SIAH2"/>
    <property type="match status" value="1"/>
</dbReference>
<dbReference type="GO" id="GO:0043161">
    <property type="term" value="P:proteasome-mediated ubiquitin-dependent protein catabolic process"/>
    <property type="evidence" value="ECO:0007669"/>
    <property type="project" value="TreeGrafter"/>
</dbReference>
<evidence type="ECO:0000256" key="1">
    <source>
        <dbReference type="ARBA" id="ARBA00022723"/>
    </source>
</evidence>
<dbReference type="Gene3D" id="3.30.40.10">
    <property type="entry name" value="Zinc/RING finger domain, C3HC4 (zinc finger)"/>
    <property type="match status" value="2"/>
</dbReference>
<dbReference type="InterPro" id="IPR013010">
    <property type="entry name" value="Znf_SIAH"/>
</dbReference>
<accession>A0AAW1MRR6</accession>
<sequence length="689" mass="77958">MRRSGEHMNPYSHNLLPRLEHYQCDLRQISVRVIVPFKRQENKMVINILETKDLLELSLLKCKICCRRLQSPILQVSGFDNVCGSCTSDSNAKRNVDLEALLEKLYLPCNYAESGCKFEGNFDDVCIHEKVCCFQELKCPLAPYGQCNGDLDNIVEHIESKHPDNVLKVVANHVYVRNPNAEKTTAIYLFAVDNLRFVLSAKLDAKKDQISYAFYCLNYDVNMDDVKISIPLKDDNLNCNVEIIHVKQLGKGEVPSMFYEKNVIKMKCIILEIFGCSDTITIRIDITKSVALIEETDELCNSFAGSWTHRIVCCEKCFKGDYHFHCSCSPNNSMSNSKTHTESITIHSVLNLDSFKPNRTLQCGNTGCNKEIYGLRLQSPILQVSGFDNVCGSCTSDSNAKRNVDLEALLEKLYLPCNYAESGCKFEGNFDDVCIHEKVCCFQELKCPLAPYGQCNGDLDNIVEHIESKHPDNVLKVVANHVYVRNPNAEKTTAIYLFAVDNLRFVLSAKLDAKKDQISYAFYCLNYDVNMDDVKISIPLKDDNLNCNVEIIHVKQLGKGEVPSMFYEKNVIKMKCIILEIFGCSDTITIRIDITKSVALVEETDELCNSFAGSWYKCSFCSKAAKNIHYCNRTHRIVCCEKCFKVIVPVIMVKCCCVRGCGNSDKTVSKRCFPYLNREFGISSESIGD</sequence>
<dbReference type="PROSITE" id="PS51081">
    <property type="entry name" value="ZF_SIAH"/>
    <property type="match status" value="2"/>
</dbReference>
<gene>
    <name evidence="6" type="ORF">QE152_g4942</name>
</gene>
<evidence type="ECO:0000256" key="3">
    <source>
        <dbReference type="ARBA" id="ARBA00022833"/>
    </source>
</evidence>
<dbReference type="PANTHER" id="PTHR45877:SF2">
    <property type="entry name" value="E3 UBIQUITIN-PROTEIN LIGASE SINA-RELATED"/>
    <property type="match status" value="1"/>
</dbReference>
<keyword evidence="3" id="KW-0862">Zinc</keyword>
<feature type="domain" description="SIAH-type" evidence="5">
    <location>
        <begin position="412"/>
        <end position="471"/>
    </location>
</feature>
<comment type="caution">
    <text evidence="6">The sequence shown here is derived from an EMBL/GenBank/DDBJ whole genome shotgun (WGS) entry which is preliminary data.</text>
</comment>
<evidence type="ECO:0000313" key="6">
    <source>
        <dbReference type="EMBL" id="KAK9751533.1"/>
    </source>
</evidence>
<evidence type="ECO:0000259" key="5">
    <source>
        <dbReference type="PROSITE" id="PS51081"/>
    </source>
</evidence>
<dbReference type="SUPFAM" id="SSF49599">
    <property type="entry name" value="TRAF domain-like"/>
    <property type="match status" value="2"/>
</dbReference>
<keyword evidence="7" id="KW-1185">Reference proteome</keyword>
<evidence type="ECO:0000256" key="4">
    <source>
        <dbReference type="PROSITE-ProRule" id="PRU00455"/>
    </source>
</evidence>
<organism evidence="6 7">
    <name type="scientific">Popillia japonica</name>
    <name type="common">Japanese beetle</name>
    <dbReference type="NCBI Taxonomy" id="7064"/>
    <lineage>
        <taxon>Eukaryota</taxon>
        <taxon>Metazoa</taxon>
        <taxon>Ecdysozoa</taxon>
        <taxon>Arthropoda</taxon>
        <taxon>Hexapoda</taxon>
        <taxon>Insecta</taxon>
        <taxon>Pterygota</taxon>
        <taxon>Neoptera</taxon>
        <taxon>Endopterygota</taxon>
        <taxon>Coleoptera</taxon>
        <taxon>Polyphaga</taxon>
        <taxon>Scarabaeiformia</taxon>
        <taxon>Scarabaeidae</taxon>
        <taxon>Rutelinae</taxon>
        <taxon>Popillia</taxon>
    </lineage>
</organism>
<dbReference type="GO" id="GO:0005737">
    <property type="term" value="C:cytoplasm"/>
    <property type="evidence" value="ECO:0007669"/>
    <property type="project" value="TreeGrafter"/>
</dbReference>
<dbReference type="AlphaFoldDB" id="A0AAW1MRR6"/>
<dbReference type="Pfam" id="PF21361">
    <property type="entry name" value="Sina_ZnF"/>
    <property type="match status" value="2"/>
</dbReference>
<dbReference type="Proteomes" id="UP001458880">
    <property type="component" value="Unassembled WGS sequence"/>
</dbReference>
<keyword evidence="1" id="KW-0479">Metal-binding</keyword>